<comment type="caution">
    <text evidence="1">The sequence shown here is derived from an EMBL/GenBank/DDBJ whole genome shotgun (WGS) entry which is preliminary data.</text>
</comment>
<organism evidence="1 2">
    <name type="scientific">Aneurinibacillus danicus</name>
    <dbReference type="NCBI Taxonomy" id="267746"/>
    <lineage>
        <taxon>Bacteria</taxon>
        <taxon>Bacillati</taxon>
        <taxon>Bacillota</taxon>
        <taxon>Bacilli</taxon>
        <taxon>Bacillales</taxon>
        <taxon>Paenibacillaceae</taxon>
        <taxon>Aneurinibacillus group</taxon>
        <taxon>Aneurinibacillus</taxon>
    </lineage>
</organism>
<proteinExistence type="predicted"/>
<sequence length="58" mass="6686">MQLDWITILAVSGLFLSLCIAYKSFKISFKWNNIELNIEASREKKEESDADTSDSEQK</sequence>
<evidence type="ECO:0000313" key="1">
    <source>
        <dbReference type="EMBL" id="GEN36585.1"/>
    </source>
</evidence>
<reference evidence="1 2" key="1">
    <citation type="submission" date="2019-07" db="EMBL/GenBank/DDBJ databases">
        <title>Whole genome shotgun sequence of Aneurinibacillus danicus NBRC 102444.</title>
        <authorList>
            <person name="Hosoyama A."/>
            <person name="Uohara A."/>
            <person name="Ohji S."/>
            <person name="Ichikawa N."/>
        </authorList>
    </citation>
    <scope>NUCLEOTIDE SEQUENCE [LARGE SCALE GENOMIC DNA]</scope>
    <source>
        <strain evidence="1 2">NBRC 102444</strain>
    </source>
</reference>
<dbReference type="RefSeq" id="WP_170230395.1">
    <property type="nucleotide sequence ID" value="NZ_BJXX01000202.1"/>
</dbReference>
<protein>
    <submittedName>
        <fullName evidence="1">Uncharacterized protein</fullName>
    </submittedName>
</protein>
<accession>A0A511VCG7</accession>
<keyword evidence="2" id="KW-1185">Reference proteome</keyword>
<gene>
    <name evidence="1" type="ORF">ADA01nite_40450</name>
</gene>
<dbReference type="EMBL" id="BJXX01000202">
    <property type="protein sequence ID" value="GEN36585.1"/>
    <property type="molecule type" value="Genomic_DNA"/>
</dbReference>
<dbReference type="Proteomes" id="UP000321157">
    <property type="component" value="Unassembled WGS sequence"/>
</dbReference>
<name>A0A511VCG7_9BACL</name>
<dbReference type="AlphaFoldDB" id="A0A511VCG7"/>
<evidence type="ECO:0000313" key="2">
    <source>
        <dbReference type="Proteomes" id="UP000321157"/>
    </source>
</evidence>